<keyword evidence="2" id="KW-1185">Reference proteome</keyword>
<dbReference type="InterPro" id="IPR057003">
    <property type="entry name" value="Phage_tail_terminator_2"/>
</dbReference>
<dbReference type="OrthoDB" id="25515at10239"/>
<sequence length="152" mass="17392">MYIGDYEEPDVEKIAAKAIHHLVKDGDTQIGSRLVDANDEFMRDFVESQGRAAEEADLDYVMLRRRAGYIDNDSFTDYSGLDVTVFTKNRSRGQKLMSEVTKALLRAEDTEILGFEIDFVAVLNGPTADEAYIMDDHIIEKSFEFQIRVKWL</sequence>
<dbReference type="EMBL" id="DQ499600">
    <property type="protein sequence ID" value="ABF57491.1"/>
    <property type="molecule type" value="Genomic_DNA"/>
</dbReference>
<accession>A7IYA8</accession>
<dbReference type="Proteomes" id="UP000002414">
    <property type="component" value="Segment"/>
</dbReference>
<dbReference type="KEGG" id="vg:5745494"/>
<reference evidence="1 2" key="1">
    <citation type="journal article" date="2008" name="Virology">
        <title>Genome sequence of the lytic bacteriophage P1201 from Corynebacterium glutamicum NCHU 87078: Evolutionary relationships to phages from Corynebacterineae.</title>
        <authorList>
            <person name="Chen C.L."/>
            <person name="Pan T.Y."/>
            <person name="Kan S.C."/>
            <person name="Kuan Y.C."/>
            <person name="Hong L.Y."/>
            <person name="Chiu K.R."/>
            <person name="Sheu C.S."/>
            <person name="Yang J.S."/>
            <person name="Hsu W.H."/>
            <person name="Hu H.Y."/>
        </authorList>
    </citation>
    <scope>NUCLEOTIDE SEQUENCE</scope>
</reference>
<dbReference type="GeneID" id="5745494"/>
<proteinExistence type="predicted"/>
<organism evidence="1 2">
    <name type="scientific">Corynebacterium phage P1201</name>
    <dbReference type="NCBI Taxonomy" id="384848"/>
    <lineage>
        <taxon>Viruses</taxon>
        <taxon>Duplodnaviria</taxon>
        <taxon>Heunggongvirae</taxon>
        <taxon>Uroviricota</taxon>
        <taxon>Caudoviricetes</taxon>
        <taxon>Zierdtviridae</taxon>
        <taxon>Toshachvirinae</taxon>
        <taxon>Chunghsingvirus</taxon>
        <taxon>Chunghsingvirus P1201</taxon>
        <taxon>Corynebacterium virus P1201</taxon>
    </lineage>
</organism>
<name>A7IYA8_9CAUD</name>
<evidence type="ECO:0000313" key="2">
    <source>
        <dbReference type="Proteomes" id="UP000002414"/>
    </source>
</evidence>
<protein>
    <submittedName>
        <fullName evidence="1">Gp37</fullName>
    </submittedName>
</protein>
<dbReference type="RefSeq" id="YP_001468939.1">
    <property type="nucleotide sequence ID" value="NC_009816.1"/>
</dbReference>
<dbReference type="Pfam" id="PF23841">
    <property type="entry name" value="Phage_tail_terminator_2"/>
    <property type="match status" value="1"/>
</dbReference>
<evidence type="ECO:0000313" key="1">
    <source>
        <dbReference type="EMBL" id="ABF57491.1"/>
    </source>
</evidence>